<dbReference type="PROSITE" id="PS51257">
    <property type="entry name" value="PROKAR_LIPOPROTEIN"/>
    <property type="match status" value="1"/>
</dbReference>
<sequence>MNSKFYALTLVAVALILSVGAVGCGPASEAKAPIAGQVTLDGAPLPSGTVYLRRSDGEFFSVDVAEGKFVGEAMPGEYRIEISAIRESTPDATAVAMYGADAPTQRVNYIPARYNSDSKLTATVPDGGTANLKFELEAD</sequence>
<gene>
    <name evidence="3" type="ORF">C5Y93_30155</name>
    <name evidence="2" type="ORF">C5Y98_13880</name>
</gene>
<dbReference type="Proteomes" id="UP000239388">
    <property type="component" value="Unassembled WGS sequence"/>
</dbReference>
<dbReference type="Proteomes" id="UP000237819">
    <property type="component" value="Unassembled WGS sequence"/>
</dbReference>
<protein>
    <recommendedName>
        <fullName evidence="6">Carboxypeptidase regulatory-like domain-containing protein</fullName>
    </recommendedName>
</protein>
<feature type="chain" id="PRO_5036049897" description="Carboxypeptidase regulatory-like domain-containing protein" evidence="1">
    <location>
        <begin position="24"/>
        <end position="139"/>
    </location>
</feature>
<evidence type="ECO:0000313" key="5">
    <source>
        <dbReference type="Proteomes" id="UP000239388"/>
    </source>
</evidence>
<dbReference type="RefSeq" id="WP_105339206.1">
    <property type="nucleotide sequence ID" value="NZ_PUHZ01000026.1"/>
</dbReference>
<comment type="caution">
    <text evidence="3">The sequence shown here is derived from an EMBL/GenBank/DDBJ whole genome shotgun (WGS) entry which is preliminary data.</text>
</comment>
<evidence type="ECO:0000313" key="4">
    <source>
        <dbReference type="Proteomes" id="UP000237819"/>
    </source>
</evidence>
<accession>A0A2S8GA93</accession>
<keyword evidence="1" id="KW-0732">Signal</keyword>
<dbReference type="EMBL" id="PUIB01000015">
    <property type="protein sequence ID" value="PQO35446.1"/>
    <property type="molecule type" value="Genomic_DNA"/>
</dbReference>
<reference evidence="4 5" key="1">
    <citation type="submission" date="2018-02" db="EMBL/GenBank/DDBJ databases">
        <title>Comparative genomes isolates from brazilian mangrove.</title>
        <authorList>
            <person name="Araujo J.E."/>
            <person name="Taketani R.G."/>
            <person name="Silva M.C.P."/>
            <person name="Loureco M.V."/>
            <person name="Andreote F.D."/>
        </authorList>
    </citation>
    <scope>NUCLEOTIDE SEQUENCE [LARGE SCALE GENOMIC DNA]</scope>
    <source>
        <strain evidence="2 5">NAP PRIS-MGV</strain>
        <strain evidence="3 4">Nap-Phe MGV</strain>
    </source>
</reference>
<feature type="signal peptide" evidence="1">
    <location>
        <begin position="1"/>
        <end position="23"/>
    </location>
</feature>
<evidence type="ECO:0000256" key="1">
    <source>
        <dbReference type="SAM" id="SignalP"/>
    </source>
</evidence>
<dbReference type="EMBL" id="PUHZ01000026">
    <property type="protein sequence ID" value="PQO41382.1"/>
    <property type="molecule type" value="Genomic_DNA"/>
</dbReference>
<name>A0A2S8GA93_9BACT</name>
<evidence type="ECO:0008006" key="6">
    <source>
        <dbReference type="Google" id="ProtNLM"/>
    </source>
</evidence>
<dbReference type="AlphaFoldDB" id="A0A2S8GA93"/>
<dbReference type="OrthoDB" id="291697at2"/>
<evidence type="ECO:0000313" key="3">
    <source>
        <dbReference type="EMBL" id="PQO41382.1"/>
    </source>
</evidence>
<proteinExistence type="predicted"/>
<evidence type="ECO:0000313" key="2">
    <source>
        <dbReference type="EMBL" id="PQO35446.1"/>
    </source>
</evidence>
<organism evidence="3 4">
    <name type="scientific">Blastopirellula marina</name>
    <dbReference type="NCBI Taxonomy" id="124"/>
    <lineage>
        <taxon>Bacteria</taxon>
        <taxon>Pseudomonadati</taxon>
        <taxon>Planctomycetota</taxon>
        <taxon>Planctomycetia</taxon>
        <taxon>Pirellulales</taxon>
        <taxon>Pirellulaceae</taxon>
        <taxon>Blastopirellula</taxon>
    </lineage>
</organism>